<dbReference type="OrthoDB" id="570199at2"/>
<gene>
    <name evidence="2" type="ORF">DW099_07325</name>
</gene>
<evidence type="ECO:0000313" key="3">
    <source>
        <dbReference type="Proteomes" id="UP000284841"/>
    </source>
</evidence>
<accession>A0A415E3M3</accession>
<proteinExistence type="predicted"/>
<dbReference type="AlphaFoldDB" id="A0A415E3M3"/>
<dbReference type="Pfam" id="PF14088">
    <property type="entry name" value="DUF4268"/>
    <property type="match status" value="1"/>
</dbReference>
<feature type="domain" description="DUF4268" evidence="1">
    <location>
        <begin position="174"/>
        <end position="308"/>
    </location>
</feature>
<reference evidence="2 3" key="1">
    <citation type="submission" date="2018-08" db="EMBL/GenBank/DDBJ databases">
        <title>A genome reference for cultivated species of the human gut microbiota.</title>
        <authorList>
            <person name="Zou Y."/>
            <person name="Xue W."/>
            <person name="Luo G."/>
        </authorList>
    </citation>
    <scope>NUCLEOTIDE SEQUENCE [LARGE SCALE GENOMIC DNA]</scope>
    <source>
        <strain evidence="2 3">AM07-24</strain>
    </source>
</reference>
<dbReference type="Proteomes" id="UP000284841">
    <property type="component" value="Unassembled WGS sequence"/>
</dbReference>
<name>A0A415E3M3_9FIRM</name>
<evidence type="ECO:0000313" key="2">
    <source>
        <dbReference type="EMBL" id="RHJ88218.1"/>
    </source>
</evidence>
<dbReference type="InterPro" id="IPR025364">
    <property type="entry name" value="DUF4268"/>
</dbReference>
<keyword evidence="3" id="KW-1185">Reference proteome</keyword>
<sequence>MMILGQLKEIKDLRKVWPHEALDFTPWLAEEENLALLSDTIGLEIAVDETESSVGDFNVDIYATETGTDRKIIIENQLEDTNHDHLGKLITYASGKSADIVIWVVKRARSEHRAAIEWLNNHTDENIAFFLLEVKLYQIGDSDIAVKFEVIEKPNDWTKEIKRQTSSSPTLQARYDYWVAFNDYAFKHTAFAKSFNRRKASTDHWMTLSVGSSVCHIRLLQVRKDNNIIVEWNITDDKDLYQRFYTHKADIESDMGMTLDWRELPDKKASRILVTQNAEFNNKDKWPEQFDWTMDVAVKMKNAFKKYL</sequence>
<dbReference type="EMBL" id="QRMS01000002">
    <property type="protein sequence ID" value="RHJ88218.1"/>
    <property type="molecule type" value="Genomic_DNA"/>
</dbReference>
<comment type="caution">
    <text evidence="2">The sequence shown here is derived from an EMBL/GenBank/DDBJ whole genome shotgun (WGS) entry which is preliminary data.</text>
</comment>
<protein>
    <submittedName>
        <fullName evidence="2">DUF4268 domain-containing protein</fullName>
    </submittedName>
</protein>
<evidence type="ECO:0000259" key="1">
    <source>
        <dbReference type="Pfam" id="PF14088"/>
    </source>
</evidence>
<organism evidence="2 3">
    <name type="scientific">Emergencia timonensis</name>
    <dbReference type="NCBI Taxonomy" id="1776384"/>
    <lineage>
        <taxon>Bacteria</taxon>
        <taxon>Bacillati</taxon>
        <taxon>Bacillota</taxon>
        <taxon>Clostridia</taxon>
        <taxon>Peptostreptococcales</taxon>
        <taxon>Anaerovoracaceae</taxon>
        <taxon>Emergencia</taxon>
    </lineage>
</organism>